<gene>
    <name evidence="1" type="ORF">AVEN_111210_1</name>
</gene>
<sequence>MNQPHCGTVRAAGCHGPDLVFGPGVHETTRTKALEAYYHSSSFVIRDCIESCKLELVRKERGCVDFFNSYPHNEPLCETGCNDFLCSTG</sequence>
<name>A0A4Y2X0Q6_ARAVE</name>
<evidence type="ECO:0000313" key="1">
    <source>
        <dbReference type="EMBL" id="GBO43235.1"/>
    </source>
</evidence>
<evidence type="ECO:0000313" key="2">
    <source>
        <dbReference type="Proteomes" id="UP000499080"/>
    </source>
</evidence>
<keyword evidence="2" id="KW-1185">Reference proteome</keyword>
<protein>
    <submittedName>
        <fullName evidence="1">Uncharacterized protein</fullName>
    </submittedName>
</protein>
<dbReference type="EMBL" id="BGPR01069612">
    <property type="protein sequence ID" value="GBO43235.1"/>
    <property type="molecule type" value="Genomic_DNA"/>
</dbReference>
<organism evidence="1 2">
    <name type="scientific">Araneus ventricosus</name>
    <name type="common">Orbweaver spider</name>
    <name type="synonym">Epeira ventricosa</name>
    <dbReference type="NCBI Taxonomy" id="182803"/>
    <lineage>
        <taxon>Eukaryota</taxon>
        <taxon>Metazoa</taxon>
        <taxon>Ecdysozoa</taxon>
        <taxon>Arthropoda</taxon>
        <taxon>Chelicerata</taxon>
        <taxon>Arachnida</taxon>
        <taxon>Araneae</taxon>
        <taxon>Araneomorphae</taxon>
        <taxon>Entelegynae</taxon>
        <taxon>Araneoidea</taxon>
        <taxon>Araneidae</taxon>
        <taxon>Araneus</taxon>
    </lineage>
</organism>
<reference evidence="1 2" key="1">
    <citation type="journal article" date="2019" name="Sci. Rep.">
        <title>Orb-weaving spider Araneus ventricosus genome elucidates the spidroin gene catalogue.</title>
        <authorList>
            <person name="Kono N."/>
            <person name="Nakamura H."/>
            <person name="Ohtoshi R."/>
            <person name="Moran D.A.P."/>
            <person name="Shinohara A."/>
            <person name="Yoshida Y."/>
            <person name="Fujiwara M."/>
            <person name="Mori M."/>
            <person name="Tomita M."/>
            <person name="Arakawa K."/>
        </authorList>
    </citation>
    <scope>NUCLEOTIDE SEQUENCE [LARGE SCALE GENOMIC DNA]</scope>
</reference>
<dbReference type="OrthoDB" id="6426134at2759"/>
<feature type="non-terminal residue" evidence="1">
    <location>
        <position position="89"/>
    </location>
</feature>
<dbReference type="Proteomes" id="UP000499080">
    <property type="component" value="Unassembled WGS sequence"/>
</dbReference>
<accession>A0A4Y2X0Q6</accession>
<proteinExistence type="predicted"/>
<comment type="caution">
    <text evidence="1">The sequence shown here is derived from an EMBL/GenBank/DDBJ whole genome shotgun (WGS) entry which is preliminary data.</text>
</comment>
<dbReference type="AlphaFoldDB" id="A0A4Y2X0Q6"/>